<dbReference type="RefSeq" id="WP_251779996.1">
    <property type="nucleotide sequence ID" value="NZ_JAMKFE010000012.1"/>
</dbReference>
<dbReference type="Proteomes" id="UP001165541">
    <property type="component" value="Unassembled WGS sequence"/>
</dbReference>
<feature type="compositionally biased region" description="Pro residues" evidence="1">
    <location>
        <begin position="89"/>
        <end position="103"/>
    </location>
</feature>
<proteinExistence type="predicted"/>
<name>A0ABT0YS14_9BURK</name>
<organism evidence="2 3">
    <name type="scientific">Caldimonas mangrovi</name>
    <dbReference type="NCBI Taxonomy" id="2944811"/>
    <lineage>
        <taxon>Bacteria</taxon>
        <taxon>Pseudomonadati</taxon>
        <taxon>Pseudomonadota</taxon>
        <taxon>Betaproteobacteria</taxon>
        <taxon>Burkholderiales</taxon>
        <taxon>Sphaerotilaceae</taxon>
        <taxon>Caldimonas</taxon>
    </lineage>
</organism>
<evidence type="ECO:0000313" key="3">
    <source>
        <dbReference type="Proteomes" id="UP001165541"/>
    </source>
</evidence>
<feature type="compositionally biased region" description="Basic and acidic residues" evidence="1">
    <location>
        <begin position="176"/>
        <end position="190"/>
    </location>
</feature>
<evidence type="ECO:0000313" key="2">
    <source>
        <dbReference type="EMBL" id="MCM5681516.1"/>
    </source>
</evidence>
<sequence length="344" mass="35435">MAAVMTAMGGLMKAAFSQPSPFGAAMPLGAALPFCGSMSPSGAGPTPEQTLQNAAQLLQASAVLLQHLGGKPGAARPTSTALTGAAPAPKHPPSGVPGAPDVPPGRNDKPTGNHTVADYVNANNGLLGKLGNQEGVKDKLKERYGDWDDPNRSEAERKQSAYNAARHVGMCKNKKAHDGSDRGDVPKNGKMEGATDSGQIHPGTEMAALKDSLKGSGAEQDKNTRDILGNPNLAYTKNKHVRKDGTTKSNAKMIASEAGKALFFIPGLSNVLKGIGDSEGGLGGAIKGGFGGVFKTWKNNAEGVGNAIMTGQVNPSALLCEMYKANIAGNEQSPEWAKTMANVL</sequence>
<feature type="region of interest" description="Disordered" evidence="1">
    <location>
        <begin position="165"/>
        <end position="232"/>
    </location>
</feature>
<feature type="region of interest" description="Disordered" evidence="1">
    <location>
        <begin position="69"/>
        <end position="118"/>
    </location>
</feature>
<dbReference type="EMBL" id="JAMKFE010000012">
    <property type="protein sequence ID" value="MCM5681516.1"/>
    <property type="molecule type" value="Genomic_DNA"/>
</dbReference>
<evidence type="ECO:0000256" key="1">
    <source>
        <dbReference type="SAM" id="MobiDB-lite"/>
    </source>
</evidence>
<keyword evidence="3" id="KW-1185">Reference proteome</keyword>
<gene>
    <name evidence="2" type="ORF">M8A51_18470</name>
</gene>
<accession>A0ABT0YS14</accession>
<comment type="caution">
    <text evidence="2">The sequence shown here is derived from an EMBL/GenBank/DDBJ whole genome shotgun (WGS) entry which is preliminary data.</text>
</comment>
<protein>
    <submittedName>
        <fullName evidence="2">Uncharacterized protein</fullName>
    </submittedName>
</protein>
<reference evidence="2" key="1">
    <citation type="submission" date="2022-05" db="EMBL/GenBank/DDBJ databases">
        <title>Schlegelella sp. nov., isolated from mangrove soil.</title>
        <authorList>
            <person name="Liu Y."/>
            <person name="Ge X."/>
            <person name="Liu W."/>
        </authorList>
    </citation>
    <scope>NUCLEOTIDE SEQUENCE</scope>
    <source>
        <strain evidence="2">S2-27</strain>
    </source>
</reference>